<feature type="compositionally biased region" description="Basic residues" evidence="1">
    <location>
        <begin position="18"/>
        <end position="29"/>
    </location>
</feature>
<feature type="non-terminal residue" evidence="2">
    <location>
        <position position="1"/>
    </location>
</feature>
<evidence type="ECO:0000313" key="2">
    <source>
        <dbReference type="EMBL" id="EEH66377.1"/>
    </source>
</evidence>
<dbReference type="HOGENOM" id="CLU_2077843_0_0_11"/>
<dbReference type="EMBL" id="ACFH01000051">
    <property type="protein sequence ID" value="EEH66377.1"/>
    <property type="molecule type" value="Genomic_DNA"/>
</dbReference>
<reference evidence="2 3" key="1">
    <citation type="submission" date="2009-01" db="EMBL/GenBank/DDBJ databases">
        <authorList>
            <person name="Qin X."/>
            <person name="Bachman B."/>
            <person name="Battles P."/>
            <person name="Bell A."/>
            <person name="Bess C."/>
            <person name="Bickham C."/>
            <person name="Chaboub L."/>
            <person name="Chen D."/>
            <person name="Coyle M."/>
            <person name="Deiros D.R."/>
            <person name="Dinh H."/>
            <person name="Forbes L."/>
            <person name="Fowler G."/>
            <person name="Francisco L."/>
            <person name="Fu Q."/>
            <person name="Gubbala S."/>
            <person name="Hale W."/>
            <person name="Han Y."/>
            <person name="Hemphill L."/>
            <person name="Highlander S.K."/>
            <person name="Hirani K."/>
            <person name="Hogues M."/>
            <person name="Jackson L."/>
            <person name="Jakkamsetti A."/>
            <person name="Javaid M."/>
            <person name="Jiang H."/>
            <person name="Korchina V."/>
            <person name="Kovar C."/>
            <person name="Lara F."/>
            <person name="Lee S."/>
            <person name="Mata R."/>
            <person name="Mathew T."/>
            <person name="Moen C."/>
            <person name="Morales K."/>
            <person name="Munidasa M."/>
            <person name="Nazareth L."/>
            <person name="Ngo R."/>
            <person name="Nguyen L."/>
            <person name="Okwuonu G."/>
            <person name="Ongeri F."/>
            <person name="Patil S."/>
            <person name="Petrosino J."/>
            <person name="Pham C."/>
            <person name="Pham P."/>
            <person name="Pu L.-L."/>
            <person name="Puazo M."/>
            <person name="Raj R."/>
            <person name="Reid J."/>
            <person name="Rouhana J."/>
            <person name="Saada N."/>
            <person name="Shang Y."/>
            <person name="Simmons D."/>
            <person name="Thornton R."/>
            <person name="Warren J."/>
            <person name="Weissenberger G."/>
            <person name="Zhang J."/>
            <person name="Zhang L."/>
            <person name="Zhou C."/>
            <person name="Zhu D."/>
            <person name="Muzny D."/>
            <person name="Worley K."/>
            <person name="Gibbs R."/>
        </authorList>
    </citation>
    <scope>NUCLEOTIDE SEQUENCE [LARGE SCALE GENOMIC DNA]</scope>
    <source>
        <strain evidence="2 3">DSM 15434</strain>
    </source>
</reference>
<feature type="region of interest" description="Disordered" evidence="1">
    <location>
        <begin position="1"/>
        <end position="71"/>
    </location>
</feature>
<evidence type="ECO:0000313" key="3">
    <source>
        <dbReference type="Proteomes" id="UP000004778"/>
    </source>
</evidence>
<sequence>RHRRKPGGGPPVPDWGDHRRHARCRPRRRDAREGGAAARQDRVRDVQPRRDRPGHPQHGPRPEGGLAAPRPAVLSNVRVLRVSDPSSHVLHPWTVRMDRVSCKVRSLPKQPEEGGGRQ</sequence>
<accession>C0W4E9</accession>
<proteinExistence type="predicted"/>
<organism evidence="2 3">
    <name type="scientific">Actinomyces urogenitalis DSM 15434</name>
    <dbReference type="NCBI Taxonomy" id="525246"/>
    <lineage>
        <taxon>Bacteria</taxon>
        <taxon>Bacillati</taxon>
        <taxon>Actinomycetota</taxon>
        <taxon>Actinomycetes</taxon>
        <taxon>Actinomycetales</taxon>
        <taxon>Actinomycetaceae</taxon>
        <taxon>Actinomyces</taxon>
    </lineage>
</organism>
<name>C0W4E9_9ACTO</name>
<dbReference type="Proteomes" id="UP000004778">
    <property type="component" value="Unassembled WGS sequence"/>
</dbReference>
<evidence type="ECO:0000256" key="1">
    <source>
        <dbReference type="SAM" id="MobiDB-lite"/>
    </source>
</evidence>
<dbReference type="AlphaFoldDB" id="C0W4E9"/>
<keyword evidence="3" id="KW-1185">Reference proteome</keyword>
<comment type="caution">
    <text evidence="2">The sequence shown here is derived from an EMBL/GenBank/DDBJ whole genome shotgun (WGS) entry which is preliminary data.</text>
</comment>
<feature type="compositionally biased region" description="Basic and acidic residues" evidence="1">
    <location>
        <begin position="39"/>
        <end position="54"/>
    </location>
</feature>
<protein>
    <submittedName>
        <fullName evidence="2">Uncharacterized protein</fullName>
    </submittedName>
</protein>
<gene>
    <name evidence="2" type="ORF">HMPREF0058_0743</name>
</gene>